<gene>
    <name evidence="1" type="ORF">NPIL_626851</name>
</gene>
<name>A0A8X6U2X9_NEPPI</name>
<dbReference type="AlphaFoldDB" id="A0A8X6U2X9"/>
<sequence>MLRPIHLTNLYELRSYLLMLAKDGLHNIVMEVLLRRNGEKIQRVMELRKGFSPDFISQVTPHSFKGFSRLRSSTNLSDLEGRKKEKKRLKLASFSFTSTHSHVSLQIY</sequence>
<comment type="caution">
    <text evidence="1">The sequence shown here is derived from an EMBL/GenBank/DDBJ whole genome shotgun (WGS) entry which is preliminary data.</text>
</comment>
<protein>
    <submittedName>
        <fullName evidence="1">Uncharacterized protein</fullName>
    </submittedName>
</protein>
<evidence type="ECO:0000313" key="2">
    <source>
        <dbReference type="Proteomes" id="UP000887013"/>
    </source>
</evidence>
<organism evidence="1 2">
    <name type="scientific">Nephila pilipes</name>
    <name type="common">Giant wood spider</name>
    <name type="synonym">Nephila maculata</name>
    <dbReference type="NCBI Taxonomy" id="299642"/>
    <lineage>
        <taxon>Eukaryota</taxon>
        <taxon>Metazoa</taxon>
        <taxon>Ecdysozoa</taxon>
        <taxon>Arthropoda</taxon>
        <taxon>Chelicerata</taxon>
        <taxon>Arachnida</taxon>
        <taxon>Araneae</taxon>
        <taxon>Araneomorphae</taxon>
        <taxon>Entelegynae</taxon>
        <taxon>Araneoidea</taxon>
        <taxon>Nephilidae</taxon>
        <taxon>Nephila</taxon>
    </lineage>
</organism>
<evidence type="ECO:0000313" key="1">
    <source>
        <dbReference type="EMBL" id="GFT74887.1"/>
    </source>
</evidence>
<keyword evidence="2" id="KW-1185">Reference proteome</keyword>
<proteinExistence type="predicted"/>
<reference evidence="1" key="1">
    <citation type="submission" date="2020-08" db="EMBL/GenBank/DDBJ databases">
        <title>Multicomponent nature underlies the extraordinary mechanical properties of spider dragline silk.</title>
        <authorList>
            <person name="Kono N."/>
            <person name="Nakamura H."/>
            <person name="Mori M."/>
            <person name="Yoshida Y."/>
            <person name="Ohtoshi R."/>
            <person name="Malay A.D."/>
            <person name="Moran D.A.P."/>
            <person name="Tomita M."/>
            <person name="Numata K."/>
            <person name="Arakawa K."/>
        </authorList>
    </citation>
    <scope>NUCLEOTIDE SEQUENCE</scope>
</reference>
<dbReference type="EMBL" id="BMAW01070756">
    <property type="protein sequence ID" value="GFT74887.1"/>
    <property type="molecule type" value="Genomic_DNA"/>
</dbReference>
<dbReference type="Proteomes" id="UP000887013">
    <property type="component" value="Unassembled WGS sequence"/>
</dbReference>
<accession>A0A8X6U2X9</accession>